<dbReference type="Proteomes" id="UP001370100">
    <property type="component" value="Unassembled WGS sequence"/>
</dbReference>
<keyword evidence="6" id="KW-1185">Reference proteome</keyword>
<name>A0ABU8NAP0_9PSEU</name>
<reference evidence="5 6" key="1">
    <citation type="submission" date="2024-03" db="EMBL/GenBank/DDBJ databases">
        <title>Actinomycetospora sp. OC33-EN06, a novel actinomycete isolated from wild orchid (Aerides multiflora).</title>
        <authorList>
            <person name="Suriyachadkun C."/>
        </authorList>
    </citation>
    <scope>NUCLEOTIDE SEQUENCE [LARGE SCALE GENOMIC DNA]</scope>
    <source>
        <strain evidence="5 6">OC33-EN06</strain>
    </source>
</reference>
<keyword evidence="2" id="KW-0812">Transmembrane</keyword>
<dbReference type="Pfam" id="PF07681">
    <property type="entry name" value="DoxX"/>
    <property type="match status" value="1"/>
</dbReference>
<keyword evidence="4" id="KW-0472">Membrane</keyword>
<dbReference type="InterPro" id="IPR032808">
    <property type="entry name" value="DoxX"/>
</dbReference>
<protein>
    <submittedName>
        <fullName evidence="5">DoxX family protein</fullName>
    </submittedName>
</protein>
<gene>
    <name evidence="5" type="ORF">WCD41_21155</name>
</gene>
<dbReference type="EMBL" id="JBBEGL010000005">
    <property type="protein sequence ID" value="MEJ2888982.1"/>
    <property type="molecule type" value="Genomic_DNA"/>
</dbReference>
<keyword evidence="3" id="KW-1133">Transmembrane helix</keyword>
<sequence length="194" mass="20619">MIIRRLARPMLAAIFIKGGVDTLLNPEPRIQKATPLLEKAAPSLPEQVPSEPHQLVRIDAGVKIAAGSLLAINKFPRVASLALAASVIPTTVAGHPFWEKSDPAEKTAEQQQFLKNVSILGGLILAAVDTEGKPSLGWRGRRAARKLAKRADKISGDLTGQTDDAGERLREAGDKVRRNVVDGVDVAIGSLASS</sequence>
<evidence type="ECO:0000256" key="1">
    <source>
        <dbReference type="ARBA" id="ARBA00004141"/>
    </source>
</evidence>
<proteinExistence type="predicted"/>
<comment type="subcellular location">
    <subcellularLocation>
        <location evidence="1">Membrane</location>
        <topology evidence="1">Multi-pass membrane protein</topology>
    </subcellularLocation>
</comment>
<accession>A0ABU8NAP0</accession>
<organism evidence="5 6">
    <name type="scientific">Actinomycetospora aeridis</name>
    <dbReference type="NCBI Taxonomy" id="3129231"/>
    <lineage>
        <taxon>Bacteria</taxon>
        <taxon>Bacillati</taxon>
        <taxon>Actinomycetota</taxon>
        <taxon>Actinomycetes</taxon>
        <taxon>Pseudonocardiales</taxon>
        <taxon>Pseudonocardiaceae</taxon>
        <taxon>Actinomycetospora</taxon>
    </lineage>
</organism>
<evidence type="ECO:0000313" key="6">
    <source>
        <dbReference type="Proteomes" id="UP001370100"/>
    </source>
</evidence>
<dbReference type="RefSeq" id="WP_337716050.1">
    <property type="nucleotide sequence ID" value="NZ_JBBEGL010000005.1"/>
</dbReference>
<evidence type="ECO:0000256" key="2">
    <source>
        <dbReference type="ARBA" id="ARBA00022692"/>
    </source>
</evidence>
<comment type="caution">
    <text evidence="5">The sequence shown here is derived from an EMBL/GenBank/DDBJ whole genome shotgun (WGS) entry which is preliminary data.</text>
</comment>
<evidence type="ECO:0000313" key="5">
    <source>
        <dbReference type="EMBL" id="MEJ2888982.1"/>
    </source>
</evidence>
<evidence type="ECO:0000256" key="3">
    <source>
        <dbReference type="ARBA" id="ARBA00022989"/>
    </source>
</evidence>
<evidence type="ECO:0000256" key="4">
    <source>
        <dbReference type="ARBA" id="ARBA00023136"/>
    </source>
</evidence>